<dbReference type="InterPro" id="IPR002716">
    <property type="entry name" value="PIN_dom"/>
</dbReference>
<dbReference type="PANTHER" id="PTHR35901:SF1">
    <property type="entry name" value="EXONUCLEASE VAPC9"/>
    <property type="match status" value="1"/>
</dbReference>
<dbReference type="InterPro" id="IPR044153">
    <property type="entry name" value="PIN_Pae0151-like"/>
</dbReference>
<feature type="domain" description="PIN" evidence="2">
    <location>
        <begin position="4"/>
        <end position="117"/>
    </location>
</feature>
<accession>A0A6C2U5U5</accession>
<keyword evidence="4" id="KW-1185">Reference proteome</keyword>
<dbReference type="Pfam" id="PF01850">
    <property type="entry name" value="PIN"/>
    <property type="match status" value="1"/>
</dbReference>
<protein>
    <recommendedName>
        <fullName evidence="2">PIN domain-containing protein</fullName>
    </recommendedName>
</protein>
<dbReference type="Gene3D" id="3.40.50.1010">
    <property type="entry name" value="5'-nuclease"/>
    <property type="match status" value="1"/>
</dbReference>
<keyword evidence="1" id="KW-0460">Magnesium</keyword>
<dbReference type="AlphaFoldDB" id="A0A6C2U5U5"/>
<sequence>MKNVVIDTSALIAVIANEPEKAKLIGLVDGCSLLAPKSVYWEIGNAFSAMLKRGRVTFVQVEKALSAFRSIPIRFMDVDLTEALVISNRNGIYAYDAYLLACAMRYKSPLLSLDKQMVGMAQEMCIEVMEV</sequence>
<dbReference type="RefSeq" id="WP_136080767.1">
    <property type="nucleotide sequence ID" value="NZ_CAAHFG010000002.1"/>
</dbReference>
<reference evidence="3 4" key="1">
    <citation type="submission" date="2019-04" db="EMBL/GenBank/DDBJ databases">
        <authorList>
            <person name="Van Vliet M D."/>
        </authorList>
    </citation>
    <scope>NUCLEOTIDE SEQUENCE [LARGE SCALE GENOMIC DNA]</scope>
    <source>
        <strain evidence="3 4">F1</strain>
    </source>
</reference>
<dbReference type="EMBL" id="CAAHFG010000002">
    <property type="protein sequence ID" value="VGO15177.1"/>
    <property type="molecule type" value="Genomic_DNA"/>
</dbReference>
<name>A0A6C2U5U5_PONDE</name>
<gene>
    <name evidence="3" type="ORF">PDESU_03759</name>
</gene>
<dbReference type="SUPFAM" id="SSF88723">
    <property type="entry name" value="PIN domain-like"/>
    <property type="match status" value="1"/>
</dbReference>
<proteinExistence type="predicted"/>
<dbReference type="PANTHER" id="PTHR35901">
    <property type="entry name" value="RIBONUCLEASE VAPC3"/>
    <property type="match status" value="1"/>
</dbReference>
<evidence type="ECO:0000313" key="4">
    <source>
        <dbReference type="Proteomes" id="UP000366872"/>
    </source>
</evidence>
<organism evidence="3 4">
    <name type="scientific">Pontiella desulfatans</name>
    <dbReference type="NCBI Taxonomy" id="2750659"/>
    <lineage>
        <taxon>Bacteria</taxon>
        <taxon>Pseudomonadati</taxon>
        <taxon>Kiritimatiellota</taxon>
        <taxon>Kiritimatiellia</taxon>
        <taxon>Kiritimatiellales</taxon>
        <taxon>Pontiellaceae</taxon>
        <taxon>Pontiella</taxon>
    </lineage>
</organism>
<evidence type="ECO:0000259" key="2">
    <source>
        <dbReference type="Pfam" id="PF01850"/>
    </source>
</evidence>
<dbReference type="InterPro" id="IPR051619">
    <property type="entry name" value="TypeII_TA_RNase_PINc/VapC"/>
</dbReference>
<dbReference type="Proteomes" id="UP000366872">
    <property type="component" value="Unassembled WGS sequence"/>
</dbReference>
<dbReference type="InterPro" id="IPR029060">
    <property type="entry name" value="PIN-like_dom_sf"/>
</dbReference>
<evidence type="ECO:0000313" key="3">
    <source>
        <dbReference type="EMBL" id="VGO15177.1"/>
    </source>
</evidence>
<dbReference type="CDD" id="cd09873">
    <property type="entry name" value="PIN_Pae0151-like"/>
    <property type="match status" value="1"/>
</dbReference>
<evidence type="ECO:0000256" key="1">
    <source>
        <dbReference type="ARBA" id="ARBA00022842"/>
    </source>
</evidence>